<evidence type="ECO:0000313" key="1">
    <source>
        <dbReference type="EMBL" id="KAI1888423.1"/>
    </source>
</evidence>
<dbReference type="OrthoDB" id="21678at2759"/>
<dbReference type="InterPro" id="IPR052237">
    <property type="entry name" value="Ataxin-7-like_regulator"/>
</dbReference>
<evidence type="ECO:0000313" key="2">
    <source>
        <dbReference type="Proteomes" id="UP000829720"/>
    </source>
</evidence>
<proteinExistence type="predicted"/>
<dbReference type="AlphaFoldDB" id="A0A8T3CTA7"/>
<reference evidence="1" key="1">
    <citation type="submission" date="2021-01" db="EMBL/GenBank/DDBJ databases">
        <authorList>
            <person name="Zahm M."/>
            <person name="Roques C."/>
            <person name="Cabau C."/>
            <person name="Klopp C."/>
            <person name="Donnadieu C."/>
            <person name="Jouanno E."/>
            <person name="Lampietro C."/>
            <person name="Louis A."/>
            <person name="Herpin A."/>
            <person name="Echchiki A."/>
            <person name="Berthelot C."/>
            <person name="Parey E."/>
            <person name="Roest-Crollius H."/>
            <person name="Braasch I."/>
            <person name="Postlethwait J."/>
            <person name="Bobe J."/>
            <person name="Montfort J."/>
            <person name="Bouchez O."/>
            <person name="Begum T."/>
            <person name="Mejri S."/>
            <person name="Adams A."/>
            <person name="Chen W.-J."/>
            <person name="Guiguen Y."/>
        </authorList>
    </citation>
    <scope>NUCLEOTIDE SEQUENCE</scope>
    <source>
        <tissue evidence="1">Blood</tissue>
    </source>
</reference>
<dbReference type="PANTHER" id="PTHR15117">
    <property type="entry name" value="ATAXIN 7 RELATED"/>
    <property type="match status" value="1"/>
</dbReference>
<accession>A0A8T3CTA7</accession>
<gene>
    <name evidence="1" type="ORF">AGOR_G00184990</name>
</gene>
<organism evidence="1 2">
    <name type="scientific">Albula goreensis</name>
    <dbReference type="NCBI Taxonomy" id="1534307"/>
    <lineage>
        <taxon>Eukaryota</taxon>
        <taxon>Metazoa</taxon>
        <taxon>Chordata</taxon>
        <taxon>Craniata</taxon>
        <taxon>Vertebrata</taxon>
        <taxon>Euteleostomi</taxon>
        <taxon>Actinopterygii</taxon>
        <taxon>Neopterygii</taxon>
        <taxon>Teleostei</taxon>
        <taxon>Albuliformes</taxon>
        <taxon>Albulidae</taxon>
        <taxon>Albula</taxon>
    </lineage>
</organism>
<dbReference type="EMBL" id="JAERUA010000017">
    <property type="protein sequence ID" value="KAI1888423.1"/>
    <property type="molecule type" value="Genomic_DNA"/>
</dbReference>
<dbReference type="Proteomes" id="UP000829720">
    <property type="component" value="Unassembled WGS sequence"/>
</dbReference>
<protein>
    <submittedName>
        <fullName evidence="1">Uncharacterized protein</fullName>
    </submittedName>
</protein>
<dbReference type="PANTHER" id="PTHR15117:SF9">
    <property type="entry name" value="ATAXIN-7-LIKE PROTEIN 1"/>
    <property type="match status" value="1"/>
</dbReference>
<keyword evidence="2" id="KW-1185">Reference proteome</keyword>
<sequence length="75" mass="8254">MATLDRKVPSPDTFQCKPWSAYTDAAVSHCSDNMLLFGQYSAHDDFCLVVCNICNQVVKPQGFQTHCGSWGVVAL</sequence>
<comment type="caution">
    <text evidence="1">The sequence shown here is derived from an EMBL/GenBank/DDBJ whole genome shotgun (WGS) entry which is preliminary data.</text>
</comment>
<name>A0A8T3CTA7_9TELE</name>